<dbReference type="Proteomes" id="UP001314170">
    <property type="component" value="Unassembled WGS sequence"/>
</dbReference>
<dbReference type="PANTHER" id="PTHR36805:SF7">
    <property type="entry name" value="AGENET DOMAIN-CONTAINING PROTEIN"/>
    <property type="match status" value="1"/>
</dbReference>
<keyword evidence="4" id="KW-1185">Reference proteome</keyword>
<evidence type="ECO:0000259" key="2">
    <source>
        <dbReference type="SMART" id="SM00743"/>
    </source>
</evidence>
<dbReference type="InterPro" id="IPR008395">
    <property type="entry name" value="Agenet-like_dom"/>
</dbReference>
<evidence type="ECO:0000313" key="4">
    <source>
        <dbReference type="Proteomes" id="UP001314170"/>
    </source>
</evidence>
<evidence type="ECO:0000256" key="1">
    <source>
        <dbReference type="SAM" id="MobiDB-lite"/>
    </source>
</evidence>
<evidence type="ECO:0000313" key="3">
    <source>
        <dbReference type="EMBL" id="CAK7327204.1"/>
    </source>
</evidence>
<protein>
    <recommendedName>
        <fullName evidence="2">Agenet domain-containing protein</fullName>
    </recommendedName>
</protein>
<feature type="region of interest" description="Disordered" evidence="1">
    <location>
        <begin position="240"/>
        <end position="262"/>
    </location>
</feature>
<accession>A0AAV1R450</accession>
<dbReference type="AlphaFoldDB" id="A0AAV1R450"/>
<feature type="domain" description="Agenet" evidence="2">
    <location>
        <begin position="106"/>
        <end position="166"/>
    </location>
</feature>
<dbReference type="PANTHER" id="PTHR36805">
    <property type="entry name" value="AGENET DOMAIN-CONTAINING PROTEIN"/>
    <property type="match status" value="1"/>
</dbReference>
<dbReference type="EMBL" id="CAWUPB010000851">
    <property type="protein sequence ID" value="CAK7327204.1"/>
    <property type="molecule type" value="Genomic_DNA"/>
</dbReference>
<dbReference type="SMART" id="SM00743">
    <property type="entry name" value="Agenet"/>
    <property type="match status" value="2"/>
</dbReference>
<reference evidence="3 4" key="1">
    <citation type="submission" date="2024-01" db="EMBL/GenBank/DDBJ databases">
        <authorList>
            <person name="Waweru B."/>
        </authorList>
    </citation>
    <scope>NUCLEOTIDE SEQUENCE [LARGE SCALE GENOMIC DNA]</scope>
</reference>
<dbReference type="InterPro" id="IPR014002">
    <property type="entry name" value="Agenet_dom_plant"/>
</dbReference>
<dbReference type="CDD" id="cd20379">
    <property type="entry name" value="Tudor_dTUD-like"/>
    <property type="match status" value="1"/>
</dbReference>
<proteinExistence type="predicted"/>
<dbReference type="Pfam" id="PF05641">
    <property type="entry name" value="Agenet"/>
    <property type="match status" value="1"/>
</dbReference>
<name>A0AAV1R450_9ROSI</name>
<feature type="region of interest" description="Disordered" evidence="1">
    <location>
        <begin position="288"/>
        <end position="317"/>
    </location>
</feature>
<gene>
    <name evidence="3" type="ORF">DCAF_LOCUS4911</name>
</gene>
<comment type="caution">
    <text evidence="3">The sequence shown here is derived from an EMBL/GenBank/DDBJ whole genome shotgun (WGS) entry which is preliminary data.</text>
</comment>
<sequence>MDEHDLPFKVGQLVEARSFLQGYRGAWFRCKIIDVHQKDTGMQYALRYYDFPDEKVKWTKLHQYPKPRLKNTERQLMVRPCFPSVYRESKLPEIKAISEVVVIVNDVWNVGDLVDWWTDDCYWSGTLTEALGNGKFQIDLLPPPVGEGSSYEADSKDFRPSLSWSLEHGWTVPIPSLEIVFCNMSVVLLFYINGEIGYRPASVGRSANLAVHAVDEGRKDPEATVKASFELNASFSSHITKNSLPPPHRSEGMAKSPLNPPISNKACPPGRKIGLDITNGGVAKTSCSDSVSSSHVRAGASAELGGNTGGDDNNAPLKKMRTDGGICLNSMCSDTIEASILDLERLANRVKLAKSTLESGTALSNTAGPSWKFLEYRSPSRPK</sequence>
<feature type="domain" description="Agenet" evidence="2">
    <location>
        <begin position="6"/>
        <end position="69"/>
    </location>
</feature>
<organism evidence="3 4">
    <name type="scientific">Dovyalis caffra</name>
    <dbReference type="NCBI Taxonomy" id="77055"/>
    <lineage>
        <taxon>Eukaryota</taxon>
        <taxon>Viridiplantae</taxon>
        <taxon>Streptophyta</taxon>
        <taxon>Embryophyta</taxon>
        <taxon>Tracheophyta</taxon>
        <taxon>Spermatophyta</taxon>
        <taxon>Magnoliopsida</taxon>
        <taxon>eudicotyledons</taxon>
        <taxon>Gunneridae</taxon>
        <taxon>Pentapetalae</taxon>
        <taxon>rosids</taxon>
        <taxon>fabids</taxon>
        <taxon>Malpighiales</taxon>
        <taxon>Salicaceae</taxon>
        <taxon>Flacourtieae</taxon>
        <taxon>Dovyalis</taxon>
    </lineage>
</organism>